<evidence type="ECO:0000313" key="1">
    <source>
        <dbReference type="EMBL" id="EEC97456.1"/>
    </source>
</evidence>
<dbReference type="EMBL" id="ABYH01000089">
    <property type="protein sequence ID" value="EEC97456.1"/>
    <property type="molecule type" value="Genomic_DNA"/>
</dbReference>
<proteinExistence type="predicted"/>
<evidence type="ECO:0000313" key="2">
    <source>
        <dbReference type="Proteomes" id="UP000005510"/>
    </source>
</evidence>
<dbReference type="STRING" id="537006.PRABACTJOHN_01132"/>
<dbReference type="Proteomes" id="UP000005510">
    <property type="component" value="Unassembled WGS sequence"/>
</dbReference>
<comment type="caution">
    <text evidence="1">The sequence shown here is derived from an EMBL/GenBank/DDBJ whole genome shotgun (WGS) entry which is preliminary data.</text>
</comment>
<sequence>MFLKAPCSYIKRTVRGLFYVKIKEMFAYLKYFLFFCLCKYK</sequence>
<accession>B7B7Y2</accession>
<dbReference type="HOGENOM" id="CLU_3273977_0_0_10"/>
<gene>
    <name evidence="1" type="ORF">PRABACTJOHN_01132</name>
</gene>
<name>B7B7Y2_9BACT</name>
<organism evidence="1 2">
    <name type="scientific">Parabacteroides johnsonii DSM 18315</name>
    <dbReference type="NCBI Taxonomy" id="537006"/>
    <lineage>
        <taxon>Bacteria</taxon>
        <taxon>Pseudomonadati</taxon>
        <taxon>Bacteroidota</taxon>
        <taxon>Bacteroidia</taxon>
        <taxon>Bacteroidales</taxon>
        <taxon>Tannerellaceae</taxon>
        <taxon>Parabacteroides</taxon>
    </lineage>
</organism>
<reference evidence="1 2" key="2">
    <citation type="submission" date="2008-10" db="EMBL/GenBank/DDBJ databases">
        <authorList>
            <person name="Fulton L."/>
            <person name="Clifton S."/>
            <person name="Fulton B."/>
            <person name="Xu J."/>
            <person name="Minx P."/>
            <person name="Pepin K.H."/>
            <person name="Johnson M."/>
            <person name="Bhonagiri V."/>
            <person name="Nash W.E."/>
            <person name="Mardis E.R."/>
            <person name="Wilson R.K."/>
        </authorList>
    </citation>
    <scope>NUCLEOTIDE SEQUENCE [LARGE SCALE GENOMIC DNA]</scope>
    <source>
        <strain evidence="1 2">DSM 18315</strain>
    </source>
</reference>
<reference evidence="1 2" key="1">
    <citation type="submission" date="2008-10" db="EMBL/GenBank/DDBJ databases">
        <title>Draft genome sequence of Parabacteroides johnsonii (DSM 18315).</title>
        <authorList>
            <person name="Sudarsanam P."/>
            <person name="Ley R."/>
            <person name="Guruge J."/>
            <person name="Turnbaugh P.J."/>
            <person name="Mahowald M."/>
            <person name="Liep D."/>
            <person name="Gordon J."/>
        </authorList>
    </citation>
    <scope>NUCLEOTIDE SEQUENCE [LARGE SCALE GENOMIC DNA]</scope>
    <source>
        <strain evidence="1 2">DSM 18315</strain>
    </source>
</reference>
<dbReference type="AlphaFoldDB" id="B7B7Y2"/>
<protein>
    <submittedName>
        <fullName evidence="1">Uncharacterized protein</fullName>
    </submittedName>
</protein>